<comment type="caution">
    <text evidence="1">The sequence shown here is derived from an EMBL/GenBank/DDBJ whole genome shotgun (WGS) entry which is preliminary data.</text>
</comment>
<dbReference type="Proteomes" id="UP000886520">
    <property type="component" value="Chromosome 15"/>
</dbReference>
<reference evidence="1" key="1">
    <citation type="submission" date="2021-01" db="EMBL/GenBank/DDBJ databases">
        <title>Adiantum capillus-veneris genome.</title>
        <authorList>
            <person name="Fang Y."/>
            <person name="Liao Q."/>
        </authorList>
    </citation>
    <scope>NUCLEOTIDE SEQUENCE</scope>
    <source>
        <strain evidence="1">H3</strain>
        <tissue evidence="1">Leaf</tissue>
    </source>
</reference>
<protein>
    <submittedName>
        <fullName evidence="1">Uncharacterized protein</fullName>
    </submittedName>
</protein>
<name>A0A9D4ULJ6_ADICA</name>
<accession>A0A9D4ULJ6</accession>
<evidence type="ECO:0000313" key="2">
    <source>
        <dbReference type="Proteomes" id="UP000886520"/>
    </source>
</evidence>
<keyword evidence="2" id="KW-1185">Reference proteome</keyword>
<gene>
    <name evidence="1" type="ORF">GOP47_0015962</name>
</gene>
<organism evidence="1 2">
    <name type="scientific">Adiantum capillus-veneris</name>
    <name type="common">Maidenhair fern</name>
    <dbReference type="NCBI Taxonomy" id="13818"/>
    <lineage>
        <taxon>Eukaryota</taxon>
        <taxon>Viridiplantae</taxon>
        <taxon>Streptophyta</taxon>
        <taxon>Embryophyta</taxon>
        <taxon>Tracheophyta</taxon>
        <taxon>Polypodiopsida</taxon>
        <taxon>Polypodiidae</taxon>
        <taxon>Polypodiales</taxon>
        <taxon>Pteridineae</taxon>
        <taxon>Pteridaceae</taxon>
        <taxon>Vittarioideae</taxon>
        <taxon>Adiantum</taxon>
    </lineage>
</organism>
<dbReference type="OrthoDB" id="1985765at2759"/>
<proteinExistence type="predicted"/>
<dbReference type="AlphaFoldDB" id="A0A9D4ULJ6"/>
<evidence type="ECO:0000313" key="1">
    <source>
        <dbReference type="EMBL" id="KAI5069661.1"/>
    </source>
</evidence>
<dbReference type="EMBL" id="JABFUD020000015">
    <property type="protein sequence ID" value="KAI5069661.1"/>
    <property type="molecule type" value="Genomic_DNA"/>
</dbReference>
<sequence length="144" mass="16372">MVMRHQVLDCNVLEGEPSMVESSTHATSMQPLQHIFEELIDLVGEDKVLIKEACEGLKWTLGHVHLVKAHKKMDNEANVGFITMEDNFGNTLKRAQPFCERKYGKKLQEPIVQPFMKPKKLHKVSMQSKLDAKAKKLTTNVESS</sequence>